<reference evidence="2 3" key="1">
    <citation type="submission" date="2018-03" db="EMBL/GenBank/DDBJ databases">
        <title>Cross-interface Injection: A General Nanoliter Liquid Handling Method Applied to Single Cells Genome Amplification Automated Nanoliter Liquid Handling Applied to Single Cell Multiple Displacement Amplification.</title>
        <authorList>
            <person name="Yun J."/>
            <person name="Xu P."/>
            <person name="Xu J."/>
            <person name="Dai X."/>
            <person name="Wang Y."/>
            <person name="Zheng X."/>
            <person name="Cao C."/>
            <person name="Yi Q."/>
            <person name="Zhu Y."/>
            <person name="Wang L."/>
            <person name="Dong Z."/>
            <person name="Huang Y."/>
            <person name="Huang L."/>
            <person name="Du W."/>
        </authorList>
    </citation>
    <scope>NUCLEOTIDE SEQUENCE [LARGE SCALE GENOMIC DNA]</scope>
    <source>
        <strain evidence="2 3">Z-D1-2</strain>
    </source>
</reference>
<dbReference type="EMBL" id="PYVU01000233">
    <property type="protein sequence ID" value="PTB92386.1"/>
    <property type="molecule type" value="Genomic_DNA"/>
</dbReference>
<dbReference type="Gene3D" id="3.40.50.720">
    <property type="entry name" value="NAD(P)-binding Rossmann-like Domain"/>
    <property type="match status" value="1"/>
</dbReference>
<dbReference type="SUPFAM" id="SSF51735">
    <property type="entry name" value="NAD(P)-binding Rossmann-fold domains"/>
    <property type="match status" value="1"/>
</dbReference>
<dbReference type="InterPro" id="IPR011032">
    <property type="entry name" value="GroES-like_sf"/>
</dbReference>
<dbReference type="InterPro" id="IPR013154">
    <property type="entry name" value="ADH-like_N"/>
</dbReference>
<dbReference type="PANTHER" id="PTHR45033">
    <property type="match status" value="1"/>
</dbReference>
<dbReference type="GO" id="GO:0016491">
    <property type="term" value="F:oxidoreductase activity"/>
    <property type="evidence" value="ECO:0007669"/>
    <property type="project" value="InterPro"/>
</dbReference>
<name>A0A2T4DF14_9BACT</name>
<dbReference type="Pfam" id="PF00107">
    <property type="entry name" value="ADH_zinc_N"/>
    <property type="match status" value="1"/>
</dbReference>
<dbReference type="PANTHER" id="PTHR45033:SF3">
    <property type="entry name" value="DEHYDROGENASE, PUTATIVE (AFU_ORTHOLOGUE AFUA_2G13270)-RELATED"/>
    <property type="match status" value="1"/>
</dbReference>
<organism evidence="2 3">
    <name type="scientific">Marivirga lumbricoides</name>
    <dbReference type="NCBI Taxonomy" id="1046115"/>
    <lineage>
        <taxon>Bacteria</taxon>
        <taxon>Pseudomonadati</taxon>
        <taxon>Bacteroidota</taxon>
        <taxon>Cytophagia</taxon>
        <taxon>Cytophagales</taxon>
        <taxon>Marivirgaceae</taxon>
        <taxon>Marivirga</taxon>
    </lineage>
</organism>
<comment type="caution">
    <text evidence="2">The sequence shown here is derived from an EMBL/GenBank/DDBJ whole genome shotgun (WGS) entry which is preliminary data.</text>
</comment>
<evidence type="ECO:0000313" key="3">
    <source>
        <dbReference type="Proteomes" id="UP000240608"/>
    </source>
</evidence>
<dbReference type="InterPro" id="IPR020843">
    <property type="entry name" value="ER"/>
</dbReference>
<dbReference type="Pfam" id="PF08240">
    <property type="entry name" value="ADH_N"/>
    <property type="match status" value="1"/>
</dbReference>
<dbReference type="InterPro" id="IPR013149">
    <property type="entry name" value="ADH-like_C"/>
</dbReference>
<dbReference type="InterPro" id="IPR036291">
    <property type="entry name" value="NAD(P)-bd_dom_sf"/>
</dbReference>
<dbReference type="Gene3D" id="3.90.180.10">
    <property type="entry name" value="Medium-chain alcohol dehydrogenases, catalytic domain"/>
    <property type="match status" value="1"/>
</dbReference>
<dbReference type="SMART" id="SM00829">
    <property type="entry name" value="PKS_ER"/>
    <property type="match status" value="1"/>
</dbReference>
<proteinExistence type="predicted"/>
<accession>A0A2T4DF14</accession>
<dbReference type="AlphaFoldDB" id="A0A2T4DF14"/>
<feature type="domain" description="Enoyl reductase (ER)" evidence="1">
    <location>
        <begin position="7"/>
        <end position="328"/>
    </location>
</feature>
<dbReference type="Proteomes" id="UP000240608">
    <property type="component" value="Unassembled WGS sequence"/>
</dbReference>
<evidence type="ECO:0000259" key="1">
    <source>
        <dbReference type="SMART" id="SM00829"/>
    </source>
</evidence>
<protein>
    <submittedName>
        <fullName evidence="2">Alcohol dehydrogenase</fullName>
    </submittedName>
</protein>
<dbReference type="SUPFAM" id="SSF50129">
    <property type="entry name" value="GroES-like"/>
    <property type="match status" value="1"/>
</dbReference>
<gene>
    <name evidence="2" type="ORF">C9994_14135</name>
</gene>
<dbReference type="InterPro" id="IPR052711">
    <property type="entry name" value="Zinc_ADH-like"/>
</dbReference>
<evidence type="ECO:0000313" key="2">
    <source>
        <dbReference type="EMBL" id="PTB92386.1"/>
    </source>
</evidence>
<sequence>MKALILSAPNEIQIVEKDIPVIGKGEVLLKVKAAALNHRDQFIREGKYPGIQIGTILGADACAEVVEVKDEEDKKWLEKMVVINPNINWGNNTLVQSKDYHILGTPSDGVFAEYIKIPAHRLAEKPSFLDTNKAAALPLAGMTAYRALFHHGKLMKGENVLISGVGGGVAQFAFQFAIAAGANVYVTSGEADKREKAKQLGAKNAYNYKSEDWINNARKESGGFDLVIDSAGGDAINDLIKIMNPAGRIVFYGATLGKPKSLDVHRMFWNQITLQGSTMANDEEFHEMVKFVKEHKITPIVDSVTDFDSIIKAFDKMKAGEQFGKLVVSLE</sequence>